<dbReference type="AlphaFoldDB" id="A0A0F9V9R5"/>
<dbReference type="GO" id="GO:0020037">
    <property type="term" value="F:heme binding"/>
    <property type="evidence" value="ECO:0007669"/>
    <property type="project" value="InterPro"/>
</dbReference>
<dbReference type="PANTHER" id="PTHR46580">
    <property type="entry name" value="SENSOR KINASE-RELATED"/>
    <property type="match status" value="1"/>
</dbReference>
<dbReference type="InterPro" id="IPR009056">
    <property type="entry name" value="Cyt_c-like_dom"/>
</dbReference>
<keyword evidence="2" id="KW-0479">Metal-binding</keyword>
<dbReference type="Gene3D" id="2.130.10.130">
    <property type="entry name" value="Integrin alpha, N-terminal"/>
    <property type="match status" value="1"/>
</dbReference>
<dbReference type="PROSITE" id="PS51007">
    <property type="entry name" value="CYTC"/>
    <property type="match status" value="1"/>
</dbReference>
<proteinExistence type="predicted"/>
<evidence type="ECO:0000259" key="5">
    <source>
        <dbReference type="PROSITE" id="PS51007"/>
    </source>
</evidence>
<reference evidence="6" key="1">
    <citation type="journal article" date="2015" name="Nature">
        <title>Complex archaea that bridge the gap between prokaryotes and eukaryotes.</title>
        <authorList>
            <person name="Spang A."/>
            <person name="Saw J.H."/>
            <person name="Jorgensen S.L."/>
            <person name="Zaremba-Niedzwiedzka K."/>
            <person name="Martijn J."/>
            <person name="Lind A.E."/>
            <person name="van Eijk R."/>
            <person name="Schleper C."/>
            <person name="Guy L."/>
            <person name="Ettema T.J."/>
        </authorList>
    </citation>
    <scope>NUCLEOTIDE SEQUENCE</scope>
</reference>
<dbReference type="PROSITE" id="PS51257">
    <property type="entry name" value="PROKAR_LIPOPROTEIN"/>
    <property type="match status" value="1"/>
</dbReference>
<gene>
    <name evidence="6" type="ORF">LCGC14_0121610</name>
</gene>
<dbReference type="EMBL" id="LAZR01000038">
    <property type="protein sequence ID" value="KKO00755.1"/>
    <property type="molecule type" value="Genomic_DNA"/>
</dbReference>
<evidence type="ECO:0000313" key="6">
    <source>
        <dbReference type="EMBL" id="KKO00755.1"/>
    </source>
</evidence>
<protein>
    <recommendedName>
        <fullName evidence="5">Cytochrome c domain-containing protein</fullName>
    </recommendedName>
</protein>
<dbReference type="GO" id="GO:0009055">
    <property type="term" value="F:electron transfer activity"/>
    <property type="evidence" value="ECO:0007669"/>
    <property type="project" value="InterPro"/>
</dbReference>
<evidence type="ECO:0000256" key="3">
    <source>
        <dbReference type="ARBA" id="ARBA00022729"/>
    </source>
</evidence>
<evidence type="ECO:0000256" key="1">
    <source>
        <dbReference type="ARBA" id="ARBA00022617"/>
    </source>
</evidence>
<dbReference type="SUPFAM" id="SSF46626">
    <property type="entry name" value="Cytochrome c"/>
    <property type="match status" value="1"/>
</dbReference>
<evidence type="ECO:0000256" key="4">
    <source>
        <dbReference type="ARBA" id="ARBA00023004"/>
    </source>
</evidence>
<dbReference type="InterPro" id="IPR013517">
    <property type="entry name" value="FG-GAP"/>
</dbReference>
<keyword evidence="3" id="KW-0732">Signal</keyword>
<dbReference type="SUPFAM" id="SSF69318">
    <property type="entry name" value="Integrin alpha N-terminal domain"/>
    <property type="match status" value="1"/>
</dbReference>
<feature type="domain" description="Cytochrome c" evidence="5">
    <location>
        <begin position="22"/>
        <end position="113"/>
    </location>
</feature>
<dbReference type="Pfam" id="PF13517">
    <property type="entry name" value="FG-GAP_3"/>
    <property type="match status" value="1"/>
</dbReference>
<comment type="caution">
    <text evidence="6">The sequence shown here is derived from an EMBL/GenBank/DDBJ whole genome shotgun (WGS) entry which is preliminary data.</text>
</comment>
<accession>A0A0F9V9R5</accession>
<dbReference type="PANTHER" id="PTHR46580:SF4">
    <property type="entry name" value="ATP_GTP-BINDING PROTEIN"/>
    <property type="match status" value="1"/>
</dbReference>
<organism evidence="6">
    <name type="scientific">marine sediment metagenome</name>
    <dbReference type="NCBI Taxonomy" id="412755"/>
    <lineage>
        <taxon>unclassified sequences</taxon>
        <taxon>metagenomes</taxon>
        <taxon>ecological metagenomes</taxon>
    </lineage>
</organism>
<keyword evidence="4" id="KW-0408">Iron</keyword>
<dbReference type="InterPro" id="IPR036909">
    <property type="entry name" value="Cyt_c-like_dom_sf"/>
</dbReference>
<evidence type="ECO:0000256" key="2">
    <source>
        <dbReference type="ARBA" id="ARBA00022723"/>
    </source>
</evidence>
<name>A0A0F9V9R5_9ZZZZ</name>
<dbReference type="InterPro" id="IPR028994">
    <property type="entry name" value="Integrin_alpha_N"/>
</dbReference>
<dbReference type="GO" id="GO:0046872">
    <property type="term" value="F:metal ion binding"/>
    <property type="evidence" value="ECO:0007669"/>
    <property type="project" value="UniProtKB-KW"/>
</dbReference>
<keyword evidence="1" id="KW-0349">Heme</keyword>
<sequence length="503" mass="56985">MDFKSCFYCISFCFLISCNTAEKPSKGEVLFDNHCASCHIAPAIIDLPKNIWKDNVLPAMGARMGIITAENHPYHKLTFREQMAVIKTGVYPFKPIITEEDWKLLQDYIIDLAPDSLQNINTIKSSPLTQFAANPVTLDSVKGSLYTFLKIDTLNQNIITGSRSGVLTSYNLKSKENTILDYYSSAIIDARIIGDSTYVTNMGVMDPNEIPRGNTILRHGGATAVLQDSLHRPVNTLYADLNNDGNEEIVISEFGDLTGKLSLLVKDKYGFYKKRILLNLPGSLRVVHRDMDKDGKDDLVVLVAQGDEAVYILYQKENLEFEIEKVLRFSPVYGSSWFELIDYNGDGFDDIITVNGDNADKSFVNKPYHGMRIHINDGKNNFKETYFHSLNGATRVIANDFDQDGDIDFALLATFPDFDKYPEYNFVYLENTDSEKYTFKQEHFADTKMARWFLMDTADIDGDGDDDIVLSSLTFSFTPAPKDLEEAWRESYTDLLILENKLH</sequence>